<keyword evidence="3" id="KW-1185">Reference proteome</keyword>
<name>A0AAJ0BKZ5_9PEZI</name>
<evidence type="ECO:0000313" key="2">
    <source>
        <dbReference type="EMBL" id="KAK1760209.1"/>
    </source>
</evidence>
<protein>
    <recommendedName>
        <fullName evidence="1">F-box domain-containing protein</fullName>
    </recommendedName>
</protein>
<dbReference type="EMBL" id="MU839827">
    <property type="protein sequence ID" value="KAK1760209.1"/>
    <property type="molecule type" value="Genomic_DNA"/>
</dbReference>
<sequence>MESLPTELILEIPHHLPDDLADLAALTRTSRHFYRILNPVLYKRDVQSGAPRAPFWAAETGSVGTLRHARAAGADLDETRLFSKPRGHMSDPYGIDGLTLASRGAGAGAARQTARKRRNSAGAVGAVGVGAAVAFLDWAGDVRTVAAAAPRFWWHPVDLAAYFGHGGVVEYLASEVGVSMSLSRSRGLCEFNCRPGLSEAFGSEGLLGMEGVSQVVRGVAEVPVRPQLNWAIHSPAQLARCAGHRELAVLIQRLGQVEVRREGAGKKKEGGNGEGDGPGELLERVVVEPFSYRDFVLERF</sequence>
<dbReference type="Pfam" id="PF12937">
    <property type="entry name" value="F-box-like"/>
    <property type="match status" value="1"/>
</dbReference>
<accession>A0AAJ0BKZ5</accession>
<dbReference type="SUPFAM" id="SSF81383">
    <property type="entry name" value="F-box domain"/>
    <property type="match status" value="1"/>
</dbReference>
<evidence type="ECO:0000259" key="1">
    <source>
        <dbReference type="Pfam" id="PF12937"/>
    </source>
</evidence>
<evidence type="ECO:0000313" key="3">
    <source>
        <dbReference type="Proteomes" id="UP001239445"/>
    </source>
</evidence>
<reference evidence="2" key="1">
    <citation type="submission" date="2023-06" db="EMBL/GenBank/DDBJ databases">
        <title>Genome-scale phylogeny and comparative genomics of the fungal order Sordariales.</title>
        <authorList>
            <consortium name="Lawrence Berkeley National Laboratory"/>
            <person name="Hensen N."/>
            <person name="Bonometti L."/>
            <person name="Westerberg I."/>
            <person name="Brannstrom I.O."/>
            <person name="Guillou S."/>
            <person name="Cros-Aarteil S."/>
            <person name="Calhoun S."/>
            <person name="Haridas S."/>
            <person name="Kuo A."/>
            <person name="Mondo S."/>
            <person name="Pangilinan J."/>
            <person name="Riley R."/>
            <person name="Labutti K."/>
            <person name="Andreopoulos B."/>
            <person name="Lipzen A."/>
            <person name="Chen C."/>
            <person name="Yanf M."/>
            <person name="Daum C."/>
            <person name="Ng V."/>
            <person name="Clum A."/>
            <person name="Steindorff A."/>
            <person name="Ohm R."/>
            <person name="Martin F."/>
            <person name="Silar P."/>
            <person name="Natvig D."/>
            <person name="Lalanne C."/>
            <person name="Gautier V."/>
            <person name="Ament-Velasquez S.L."/>
            <person name="Kruys A."/>
            <person name="Hutchinson M.I."/>
            <person name="Powell A.J."/>
            <person name="Barry K."/>
            <person name="Miller A.N."/>
            <person name="Grigoriev I.V."/>
            <person name="Debuchy R."/>
            <person name="Gladieux P."/>
            <person name="Thoren M.H."/>
            <person name="Johannesson H."/>
        </authorList>
    </citation>
    <scope>NUCLEOTIDE SEQUENCE</scope>
    <source>
        <strain evidence="2">PSN4</strain>
    </source>
</reference>
<dbReference type="AlphaFoldDB" id="A0AAJ0BKZ5"/>
<dbReference type="InterPro" id="IPR036047">
    <property type="entry name" value="F-box-like_dom_sf"/>
</dbReference>
<gene>
    <name evidence="2" type="ORF">QBC47DRAFT_427216</name>
</gene>
<comment type="caution">
    <text evidence="2">The sequence shown here is derived from an EMBL/GenBank/DDBJ whole genome shotgun (WGS) entry which is preliminary data.</text>
</comment>
<dbReference type="InterPro" id="IPR001810">
    <property type="entry name" value="F-box_dom"/>
</dbReference>
<dbReference type="Proteomes" id="UP001239445">
    <property type="component" value="Unassembled WGS sequence"/>
</dbReference>
<organism evidence="2 3">
    <name type="scientific">Echria macrotheca</name>
    <dbReference type="NCBI Taxonomy" id="438768"/>
    <lineage>
        <taxon>Eukaryota</taxon>
        <taxon>Fungi</taxon>
        <taxon>Dikarya</taxon>
        <taxon>Ascomycota</taxon>
        <taxon>Pezizomycotina</taxon>
        <taxon>Sordariomycetes</taxon>
        <taxon>Sordariomycetidae</taxon>
        <taxon>Sordariales</taxon>
        <taxon>Schizotheciaceae</taxon>
        <taxon>Echria</taxon>
    </lineage>
</organism>
<feature type="domain" description="F-box" evidence="1">
    <location>
        <begin position="2"/>
        <end position="44"/>
    </location>
</feature>
<proteinExistence type="predicted"/>